<proteinExistence type="predicted"/>
<evidence type="ECO:0000313" key="2">
    <source>
        <dbReference type="Proteomes" id="UP001438707"/>
    </source>
</evidence>
<evidence type="ECO:0000313" key="1">
    <source>
        <dbReference type="EMBL" id="KAK9844727.1"/>
    </source>
</evidence>
<gene>
    <name evidence="1" type="ORF">WJX74_005970</name>
</gene>
<organism evidence="1 2">
    <name type="scientific">Apatococcus lobatus</name>
    <dbReference type="NCBI Taxonomy" id="904363"/>
    <lineage>
        <taxon>Eukaryota</taxon>
        <taxon>Viridiplantae</taxon>
        <taxon>Chlorophyta</taxon>
        <taxon>core chlorophytes</taxon>
        <taxon>Trebouxiophyceae</taxon>
        <taxon>Chlorellales</taxon>
        <taxon>Chlorellaceae</taxon>
        <taxon>Apatococcus</taxon>
    </lineage>
</organism>
<protein>
    <submittedName>
        <fullName evidence="1">Uncharacterized protein</fullName>
    </submittedName>
</protein>
<dbReference type="AlphaFoldDB" id="A0AAW1SGU8"/>
<sequence>MENLPADELALSNHETPNMFLSNLAVQGHNQQFMDQMEGSVQTAEDSLVQHTSDTGIARAMLEQAQNLNSKKTGALPYSTELKIEMPVELAASMGVAHGMTYGAKGTLKAKQDALRFVHEDSEAWQQRNLQTAPQKMAAAHLLR</sequence>
<reference evidence="1 2" key="1">
    <citation type="journal article" date="2024" name="Nat. Commun.">
        <title>Phylogenomics reveals the evolutionary origins of lichenization in chlorophyte algae.</title>
        <authorList>
            <person name="Puginier C."/>
            <person name="Libourel C."/>
            <person name="Otte J."/>
            <person name="Skaloud P."/>
            <person name="Haon M."/>
            <person name="Grisel S."/>
            <person name="Petersen M."/>
            <person name="Berrin J.G."/>
            <person name="Delaux P.M."/>
            <person name="Dal Grande F."/>
            <person name="Keller J."/>
        </authorList>
    </citation>
    <scope>NUCLEOTIDE SEQUENCE [LARGE SCALE GENOMIC DNA]</scope>
    <source>
        <strain evidence="1 2">SAG 2145</strain>
    </source>
</reference>
<comment type="caution">
    <text evidence="1">The sequence shown here is derived from an EMBL/GenBank/DDBJ whole genome shotgun (WGS) entry which is preliminary data.</text>
</comment>
<keyword evidence="2" id="KW-1185">Reference proteome</keyword>
<dbReference type="EMBL" id="JALJOS010000001">
    <property type="protein sequence ID" value="KAK9844727.1"/>
    <property type="molecule type" value="Genomic_DNA"/>
</dbReference>
<accession>A0AAW1SGU8</accession>
<dbReference type="Proteomes" id="UP001438707">
    <property type="component" value="Unassembled WGS sequence"/>
</dbReference>
<name>A0AAW1SGU8_9CHLO</name>